<name>A0ABN9HU68_9NEOB</name>
<dbReference type="EMBL" id="CATNWA010021888">
    <property type="protein sequence ID" value="CAI9624317.1"/>
    <property type="molecule type" value="Genomic_DNA"/>
</dbReference>
<evidence type="ECO:0000313" key="2">
    <source>
        <dbReference type="EMBL" id="CAI9624317.1"/>
    </source>
</evidence>
<reference evidence="2" key="1">
    <citation type="submission" date="2023-05" db="EMBL/GenBank/DDBJ databases">
        <authorList>
            <person name="Stuckert A."/>
        </authorList>
    </citation>
    <scope>NUCLEOTIDE SEQUENCE</scope>
</reference>
<proteinExistence type="predicted"/>
<evidence type="ECO:0000313" key="3">
    <source>
        <dbReference type="Proteomes" id="UP001162483"/>
    </source>
</evidence>
<sequence>MSFFLNFQICLRFRRPYVPMSQGPKHGNQMPASAGGDGRGHCRGRIAGAKDKVSAVGNPCATPHGKPECSSGLPLLVLKLYPELHLGIPPGRLTNRGRFTKTGAPRIWCSCA</sequence>
<evidence type="ECO:0000256" key="1">
    <source>
        <dbReference type="SAM" id="MobiDB-lite"/>
    </source>
</evidence>
<keyword evidence="3" id="KW-1185">Reference proteome</keyword>
<comment type="caution">
    <text evidence="2">The sequence shown here is derived from an EMBL/GenBank/DDBJ whole genome shotgun (WGS) entry which is preliminary data.</text>
</comment>
<gene>
    <name evidence="2" type="ORF">SPARVUS_LOCUS16629884</name>
</gene>
<accession>A0ABN9HU68</accession>
<dbReference type="Proteomes" id="UP001162483">
    <property type="component" value="Unassembled WGS sequence"/>
</dbReference>
<organism evidence="2 3">
    <name type="scientific">Staurois parvus</name>
    <dbReference type="NCBI Taxonomy" id="386267"/>
    <lineage>
        <taxon>Eukaryota</taxon>
        <taxon>Metazoa</taxon>
        <taxon>Chordata</taxon>
        <taxon>Craniata</taxon>
        <taxon>Vertebrata</taxon>
        <taxon>Euteleostomi</taxon>
        <taxon>Amphibia</taxon>
        <taxon>Batrachia</taxon>
        <taxon>Anura</taxon>
        <taxon>Neobatrachia</taxon>
        <taxon>Ranoidea</taxon>
        <taxon>Ranidae</taxon>
        <taxon>Staurois</taxon>
    </lineage>
</organism>
<protein>
    <submittedName>
        <fullName evidence="2">Uncharacterized protein</fullName>
    </submittedName>
</protein>
<feature type="region of interest" description="Disordered" evidence="1">
    <location>
        <begin position="21"/>
        <end position="40"/>
    </location>
</feature>